<proteinExistence type="predicted"/>
<reference evidence="5" key="1">
    <citation type="journal article" date="2019" name="Int. J. Syst. Evol. Microbiol.">
        <title>The Global Catalogue of Microorganisms (GCM) 10K type strain sequencing project: providing services to taxonomists for standard genome sequencing and annotation.</title>
        <authorList>
            <consortium name="The Broad Institute Genomics Platform"/>
            <consortium name="The Broad Institute Genome Sequencing Center for Infectious Disease"/>
            <person name="Wu L."/>
            <person name="Ma J."/>
        </authorList>
    </citation>
    <scope>NUCLEOTIDE SEQUENCE [LARGE SCALE GENOMIC DNA]</scope>
    <source>
        <strain evidence="5">CCUG 55608</strain>
    </source>
</reference>
<dbReference type="Pfam" id="PF08800">
    <property type="entry name" value="BT4734-like_N"/>
    <property type="match status" value="1"/>
</dbReference>
<organism evidence="4 5">
    <name type="scientific">Larkinella insperata</name>
    <dbReference type="NCBI Taxonomy" id="332158"/>
    <lineage>
        <taxon>Bacteria</taxon>
        <taxon>Pseudomonadati</taxon>
        <taxon>Bacteroidota</taxon>
        <taxon>Cytophagia</taxon>
        <taxon>Cytophagales</taxon>
        <taxon>Spirosomataceae</taxon>
        <taxon>Larkinella</taxon>
    </lineage>
</organism>
<comment type="caution">
    <text evidence="4">The sequence shown here is derived from an EMBL/GenBank/DDBJ whole genome shotgun (WGS) entry which is preliminary data.</text>
</comment>
<sequence length="394" mass="45492">MTSILDVQVSCFKCCKAPSEPRPVNMLTWLRSPKYYDEQLRLRELAASDPEQYRQEKIVKLPAVTPFAEFTYRKNDAFKGDDAETSYSGLYCLDIDQKDNPHIENFHQLKQEFCKIKNVAYCGLSLSGNGYFLLIPVAEPRRHLEYFEAFKKLFAAWDITIDRACKDNSRLRIYSHDPAAYYNHRAEKVVLPPPKPKPVYRPPVSRQQRATDPASTQHKIEQLIQKIAAHRIDITDGYQNWRTLGFALVDEFGEGGRDYFHQISYHNAKYDHAYTDKQYTDFLKHHQGHGGKRITIGSFFAICQDYGIAYERPDKSTAERRPRTEKPRSKWDNPPIEVIPIVQAEEDYPKSWDGSPGQPPTARLVVSPRRAEFATALNLSEEALQLYTLEPITP</sequence>
<evidence type="ECO:0000313" key="4">
    <source>
        <dbReference type="EMBL" id="MFD1141848.1"/>
    </source>
</evidence>
<protein>
    <submittedName>
        <fullName evidence="4">BT4734/BF3469 family protein</fullName>
    </submittedName>
</protein>
<evidence type="ECO:0000259" key="3">
    <source>
        <dbReference type="Pfam" id="PF08800"/>
    </source>
</evidence>
<name>A0ABW3Q323_9BACT</name>
<evidence type="ECO:0000259" key="2">
    <source>
        <dbReference type="Pfam" id="PF08707"/>
    </source>
</evidence>
<keyword evidence="5" id="KW-1185">Reference proteome</keyword>
<accession>A0ABW3Q323</accession>
<dbReference type="Proteomes" id="UP001597116">
    <property type="component" value="Unassembled WGS sequence"/>
</dbReference>
<feature type="compositionally biased region" description="Pro residues" evidence="1">
    <location>
        <begin position="192"/>
        <end position="201"/>
    </location>
</feature>
<dbReference type="EMBL" id="JBHTLP010000008">
    <property type="protein sequence ID" value="MFD1141848.1"/>
    <property type="molecule type" value="Genomic_DNA"/>
</dbReference>
<feature type="region of interest" description="Disordered" evidence="1">
    <location>
        <begin position="192"/>
        <end position="215"/>
    </location>
</feature>
<feature type="domain" description="BT4734-like N-terminal" evidence="3">
    <location>
        <begin position="59"/>
        <end position="182"/>
    </location>
</feature>
<feature type="region of interest" description="Disordered" evidence="1">
    <location>
        <begin position="314"/>
        <end position="333"/>
    </location>
</feature>
<feature type="compositionally biased region" description="Basic and acidic residues" evidence="1">
    <location>
        <begin position="314"/>
        <end position="331"/>
    </location>
</feature>
<evidence type="ECO:0000256" key="1">
    <source>
        <dbReference type="SAM" id="MobiDB-lite"/>
    </source>
</evidence>
<feature type="domain" description="Primase C-terminal 2" evidence="2">
    <location>
        <begin position="233"/>
        <end position="302"/>
    </location>
</feature>
<dbReference type="InterPro" id="IPR014907">
    <property type="entry name" value="BT4734-like_N"/>
</dbReference>
<evidence type="ECO:0000313" key="5">
    <source>
        <dbReference type="Proteomes" id="UP001597116"/>
    </source>
</evidence>
<dbReference type="Pfam" id="PF08707">
    <property type="entry name" value="PriCT_2"/>
    <property type="match status" value="1"/>
</dbReference>
<dbReference type="RefSeq" id="WP_265992342.1">
    <property type="nucleotide sequence ID" value="NZ_CP110973.1"/>
</dbReference>
<dbReference type="InterPro" id="IPR014819">
    <property type="entry name" value="PriCT_2"/>
</dbReference>
<feature type="compositionally biased region" description="Polar residues" evidence="1">
    <location>
        <begin position="205"/>
        <end position="215"/>
    </location>
</feature>
<gene>
    <name evidence="4" type="ORF">ACFQ4C_12045</name>
</gene>